<evidence type="ECO:0000256" key="1">
    <source>
        <dbReference type="SAM" id="Coils"/>
    </source>
</evidence>
<feature type="coiled-coil region" evidence="1">
    <location>
        <begin position="112"/>
        <end position="142"/>
    </location>
</feature>
<feature type="compositionally biased region" description="Polar residues" evidence="2">
    <location>
        <begin position="209"/>
        <end position="219"/>
    </location>
</feature>
<feature type="compositionally biased region" description="Polar residues" evidence="2">
    <location>
        <begin position="281"/>
        <end position="297"/>
    </location>
</feature>
<feature type="compositionally biased region" description="Basic residues" evidence="2">
    <location>
        <begin position="223"/>
        <end position="232"/>
    </location>
</feature>
<feature type="compositionally biased region" description="Polar residues" evidence="2">
    <location>
        <begin position="242"/>
        <end position="266"/>
    </location>
</feature>
<dbReference type="AlphaFoldDB" id="A0A5D4TIJ6"/>
<dbReference type="Proteomes" id="UP000325054">
    <property type="component" value="Unassembled WGS sequence"/>
</dbReference>
<sequence length="316" mass="36550">MHKDRLYNEIVWSDVKNRLNYYKEMIEALKENSLFEENAQNTRYIDHTEERKEVKAAMNNEQVTQLHNFMEGLNKGILELRSEVQIINDKVDESIKLNKSFLKKMLTTKTFIEEQNNEQNEVEKLKIEINELKSLMKEITHQQETASIVMKQNQGNITNQKTIAAQQPSSFSSLRNMLHSAQSIHEGTNFNSNMPQGTNLLTQKRRNGQHNPLGSSNLLRNKPMNHNHKKTTSAHNMLKKNLSGSSNVESQNKRSNQTSLSVTKGSPESKPLEDNPKVNDYNYQTINSINPQNQPLPSKQEEPELKNSFFSFFKKF</sequence>
<evidence type="ECO:0000313" key="3">
    <source>
        <dbReference type="EMBL" id="TYS74004.1"/>
    </source>
</evidence>
<dbReference type="RefSeq" id="WP_148992884.1">
    <property type="nucleotide sequence ID" value="NZ_VTEW01000021.1"/>
</dbReference>
<evidence type="ECO:0000313" key="4">
    <source>
        <dbReference type="Proteomes" id="UP000325054"/>
    </source>
</evidence>
<keyword evidence="1" id="KW-0175">Coiled coil</keyword>
<dbReference type="EMBL" id="VTEW01000021">
    <property type="protein sequence ID" value="TYS74004.1"/>
    <property type="molecule type" value="Genomic_DNA"/>
</dbReference>
<accession>A0A5D4TIJ6</accession>
<gene>
    <name evidence="3" type="ORF">FZC80_19320</name>
</gene>
<feature type="compositionally biased region" description="Polar residues" evidence="2">
    <location>
        <begin position="186"/>
        <end position="202"/>
    </location>
</feature>
<feature type="region of interest" description="Disordered" evidence="2">
    <location>
        <begin position="186"/>
        <end position="304"/>
    </location>
</feature>
<comment type="caution">
    <text evidence="3">The sequence shown here is derived from an EMBL/GenBank/DDBJ whole genome shotgun (WGS) entry which is preliminary data.</text>
</comment>
<name>A0A5D4TIJ6_9BACI</name>
<protein>
    <submittedName>
        <fullName evidence="3">Uncharacterized protein</fullName>
    </submittedName>
</protein>
<organism evidence="3 4">
    <name type="scientific">Rossellomorea aquimaris</name>
    <dbReference type="NCBI Taxonomy" id="189382"/>
    <lineage>
        <taxon>Bacteria</taxon>
        <taxon>Bacillati</taxon>
        <taxon>Bacillota</taxon>
        <taxon>Bacilli</taxon>
        <taxon>Bacillales</taxon>
        <taxon>Bacillaceae</taxon>
        <taxon>Rossellomorea</taxon>
    </lineage>
</organism>
<reference evidence="3 4" key="1">
    <citation type="submission" date="2019-08" db="EMBL/GenBank/DDBJ databases">
        <title>Bacillus genomes from the desert of Cuatro Cienegas, Coahuila.</title>
        <authorList>
            <person name="Olmedo-Alvarez G."/>
        </authorList>
    </citation>
    <scope>NUCLEOTIDE SEQUENCE [LARGE SCALE GENOMIC DNA]</scope>
    <source>
        <strain evidence="3 4">CH451a_14T</strain>
    </source>
</reference>
<evidence type="ECO:0000256" key="2">
    <source>
        <dbReference type="SAM" id="MobiDB-lite"/>
    </source>
</evidence>
<proteinExistence type="predicted"/>